<reference evidence="1" key="1">
    <citation type="submission" date="2022-04" db="EMBL/GenBank/DDBJ databases">
        <title>Chromosome-scale genome assembly of Holotrichia oblita Faldermann.</title>
        <authorList>
            <person name="Rongchong L."/>
        </authorList>
    </citation>
    <scope>NUCLEOTIDE SEQUENCE</scope>
    <source>
        <strain evidence="1">81SQS9</strain>
    </source>
</reference>
<gene>
    <name evidence="1" type="ORF">MML48_6g00013952</name>
</gene>
<organism evidence="1 2">
    <name type="scientific">Holotrichia oblita</name>
    <name type="common">Chafer beetle</name>
    <dbReference type="NCBI Taxonomy" id="644536"/>
    <lineage>
        <taxon>Eukaryota</taxon>
        <taxon>Metazoa</taxon>
        <taxon>Ecdysozoa</taxon>
        <taxon>Arthropoda</taxon>
        <taxon>Hexapoda</taxon>
        <taxon>Insecta</taxon>
        <taxon>Pterygota</taxon>
        <taxon>Neoptera</taxon>
        <taxon>Endopterygota</taxon>
        <taxon>Coleoptera</taxon>
        <taxon>Polyphaga</taxon>
        <taxon>Scarabaeiformia</taxon>
        <taxon>Scarabaeidae</taxon>
        <taxon>Melolonthinae</taxon>
        <taxon>Holotrichia</taxon>
    </lineage>
</organism>
<accession>A0ACB9SX08</accession>
<protein>
    <submittedName>
        <fullName evidence="1">Cytochrome p450</fullName>
    </submittedName>
</protein>
<dbReference type="EMBL" id="CM043020">
    <property type="protein sequence ID" value="KAI4459080.1"/>
    <property type="molecule type" value="Genomic_DNA"/>
</dbReference>
<proteinExistence type="predicted"/>
<evidence type="ECO:0000313" key="1">
    <source>
        <dbReference type="EMBL" id="KAI4459080.1"/>
    </source>
</evidence>
<name>A0ACB9SX08_HOLOL</name>
<dbReference type="Proteomes" id="UP001056778">
    <property type="component" value="Chromosome 6"/>
</dbReference>
<sequence length="500" mass="57624">MVFFEIFAGFVTFIFLFITYRKWCQTYWTRKNVPTIEPSLMWGNMENPITSKHGLKFDIKNAYDHFKKHGHKFGGIYLSGDPIWIPVDQGLIKNILVKDFAHFMGHGLESNPKTDPLSANIFNLEGEEWKFMRSKLSPTFTSGKMKMMFSTLMDCSIPMLEHIDGFAGSDKLLDVKDILASFTTDVIGSCAFGIECNSFKDPNSEFVKYGQKVFEPTFENKIKMMLAFAAPFLRRVLSFRMVSLELEQFYTRIVKSIFDYRESQKVTRNDFMQLFIDINQRAKQTGEKGLTLEQVTAQAFVFFLGGFETSSSTMTLSLHELAFNQDIQDKLRAEIKEALKKNNGKLTYDSLMEMKYLDQVVNETLRKYPIVPFVMRSCNKDYKVPDSNVTIPEGMKLFISTLGIHRDSEYYSNPDKFDPQRFSDENKSEIPQYAYIPFGEGPRICIGLRFGLMQTKAGLAVLLNKFKFTPKAGEKYDIHFDPRTFNLSKEGNVLLKADRV</sequence>
<evidence type="ECO:0000313" key="2">
    <source>
        <dbReference type="Proteomes" id="UP001056778"/>
    </source>
</evidence>
<keyword evidence="2" id="KW-1185">Reference proteome</keyword>
<comment type="caution">
    <text evidence="1">The sequence shown here is derived from an EMBL/GenBank/DDBJ whole genome shotgun (WGS) entry which is preliminary data.</text>
</comment>